<keyword evidence="1" id="KW-0479">Metal-binding</keyword>
<dbReference type="Proteomes" id="UP000184287">
    <property type="component" value="Unassembled WGS sequence"/>
</dbReference>
<dbReference type="FunFam" id="3.30.70.100:FF:000001">
    <property type="entry name" value="ATPase copper transporting beta"/>
    <property type="match status" value="1"/>
</dbReference>
<evidence type="ECO:0000313" key="4">
    <source>
        <dbReference type="Proteomes" id="UP000184287"/>
    </source>
</evidence>
<dbReference type="Gene3D" id="3.30.70.100">
    <property type="match status" value="1"/>
</dbReference>
<dbReference type="GO" id="GO:0046872">
    <property type="term" value="F:metal ion binding"/>
    <property type="evidence" value="ECO:0007669"/>
    <property type="project" value="UniProtKB-KW"/>
</dbReference>
<name>A0A1M5F3V0_9SPHI</name>
<feature type="domain" description="HMA" evidence="2">
    <location>
        <begin position="2"/>
        <end position="66"/>
    </location>
</feature>
<dbReference type="InterPro" id="IPR036163">
    <property type="entry name" value="HMA_dom_sf"/>
</dbReference>
<dbReference type="PROSITE" id="PS50846">
    <property type="entry name" value="HMA_2"/>
    <property type="match status" value="1"/>
</dbReference>
<dbReference type="OrthoDB" id="5513217at2"/>
<evidence type="ECO:0000313" key="3">
    <source>
        <dbReference type="EMBL" id="SHF85772.1"/>
    </source>
</evidence>
<sequence length="67" mass="7273">METLNLKISGMGSAHCVGVVKDIIVKQDGVAIENIALGQATVSYNPEKVKPETIIQEIEKMGYKVDQ</sequence>
<evidence type="ECO:0000256" key="1">
    <source>
        <dbReference type="ARBA" id="ARBA00022723"/>
    </source>
</evidence>
<dbReference type="Pfam" id="PF00403">
    <property type="entry name" value="HMA"/>
    <property type="match status" value="1"/>
</dbReference>
<gene>
    <name evidence="3" type="ORF">SAMN04488522_103911</name>
</gene>
<organism evidence="3 4">
    <name type="scientific">Pedobacter caeni</name>
    <dbReference type="NCBI Taxonomy" id="288992"/>
    <lineage>
        <taxon>Bacteria</taxon>
        <taxon>Pseudomonadati</taxon>
        <taxon>Bacteroidota</taxon>
        <taxon>Sphingobacteriia</taxon>
        <taxon>Sphingobacteriales</taxon>
        <taxon>Sphingobacteriaceae</taxon>
        <taxon>Pedobacter</taxon>
    </lineage>
</organism>
<dbReference type="STRING" id="288992.SAMN04488522_103911"/>
<proteinExistence type="predicted"/>
<evidence type="ECO:0000259" key="2">
    <source>
        <dbReference type="PROSITE" id="PS50846"/>
    </source>
</evidence>
<dbReference type="EMBL" id="FQUQ01000003">
    <property type="protein sequence ID" value="SHF85772.1"/>
    <property type="molecule type" value="Genomic_DNA"/>
</dbReference>
<dbReference type="CDD" id="cd00371">
    <property type="entry name" value="HMA"/>
    <property type="match status" value="1"/>
</dbReference>
<accession>A0A1M5F3V0</accession>
<dbReference type="RefSeq" id="WP_159441130.1">
    <property type="nucleotide sequence ID" value="NZ_FQUQ01000003.1"/>
</dbReference>
<reference evidence="4" key="1">
    <citation type="submission" date="2016-11" db="EMBL/GenBank/DDBJ databases">
        <authorList>
            <person name="Varghese N."/>
            <person name="Submissions S."/>
        </authorList>
    </citation>
    <scope>NUCLEOTIDE SEQUENCE [LARGE SCALE GENOMIC DNA]</scope>
    <source>
        <strain evidence="4">DSM 16990</strain>
    </source>
</reference>
<dbReference type="SUPFAM" id="SSF55008">
    <property type="entry name" value="HMA, heavy metal-associated domain"/>
    <property type="match status" value="1"/>
</dbReference>
<dbReference type="AlphaFoldDB" id="A0A1M5F3V0"/>
<protein>
    <submittedName>
        <fullName evidence="3">Copper chaperone</fullName>
    </submittedName>
</protein>
<dbReference type="InterPro" id="IPR006121">
    <property type="entry name" value="HMA_dom"/>
</dbReference>
<keyword evidence="4" id="KW-1185">Reference proteome</keyword>